<comment type="caution">
    <text evidence="2">The sequence shown here is derived from an EMBL/GenBank/DDBJ whole genome shotgun (WGS) entry which is preliminary data.</text>
</comment>
<gene>
    <name evidence="2" type="ORF">AV530_013995</name>
</gene>
<dbReference type="AlphaFoldDB" id="A0A1V4KN56"/>
<reference evidence="2 3" key="1">
    <citation type="submission" date="2016-02" db="EMBL/GenBank/DDBJ databases">
        <title>Band-tailed pigeon sequencing and assembly.</title>
        <authorList>
            <person name="Soares A.E."/>
            <person name="Novak B.J."/>
            <person name="Rice E.S."/>
            <person name="O'Connell B."/>
            <person name="Chang D."/>
            <person name="Weber S."/>
            <person name="Shapiro B."/>
        </authorList>
    </citation>
    <scope>NUCLEOTIDE SEQUENCE [LARGE SCALE GENOMIC DNA]</scope>
    <source>
        <strain evidence="2">BTP2013</strain>
        <tissue evidence="2">Blood</tissue>
    </source>
</reference>
<keyword evidence="3" id="KW-1185">Reference proteome</keyword>
<dbReference type="OrthoDB" id="192887at2759"/>
<organism evidence="2 3">
    <name type="scientific">Patagioenas fasciata monilis</name>
    <dbReference type="NCBI Taxonomy" id="372326"/>
    <lineage>
        <taxon>Eukaryota</taxon>
        <taxon>Metazoa</taxon>
        <taxon>Chordata</taxon>
        <taxon>Craniata</taxon>
        <taxon>Vertebrata</taxon>
        <taxon>Euteleostomi</taxon>
        <taxon>Archelosauria</taxon>
        <taxon>Archosauria</taxon>
        <taxon>Dinosauria</taxon>
        <taxon>Saurischia</taxon>
        <taxon>Theropoda</taxon>
        <taxon>Coelurosauria</taxon>
        <taxon>Aves</taxon>
        <taxon>Neognathae</taxon>
        <taxon>Neoaves</taxon>
        <taxon>Columbimorphae</taxon>
        <taxon>Columbiformes</taxon>
        <taxon>Columbidae</taxon>
        <taxon>Patagioenas</taxon>
    </lineage>
</organism>
<evidence type="ECO:0000256" key="1">
    <source>
        <dbReference type="SAM" id="MobiDB-lite"/>
    </source>
</evidence>
<feature type="compositionally biased region" description="Polar residues" evidence="1">
    <location>
        <begin position="33"/>
        <end position="42"/>
    </location>
</feature>
<evidence type="ECO:0000313" key="3">
    <source>
        <dbReference type="Proteomes" id="UP000190648"/>
    </source>
</evidence>
<name>A0A1V4KN56_PATFA</name>
<evidence type="ECO:0000313" key="2">
    <source>
        <dbReference type="EMBL" id="OPJ85841.1"/>
    </source>
</evidence>
<feature type="region of interest" description="Disordered" evidence="1">
    <location>
        <begin position="1"/>
        <end position="80"/>
    </location>
</feature>
<accession>A0A1V4KN56</accession>
<dbReference type="EMBL" id="LSYS01002731">
    <property type="protein sequence ID" value="OPJ85841.1"/>
    <property type="molecule type" value="Genomic_DNA"/>
</dbReference>
<feature type="compositionally biased region" description="Polar residues" evidence="1">
    <location>
        <begin position="1"/>
        <end position="11"/>
    </location>
</feature>
<feature type="compositionally biased region" description="Polar residues" evidence="1">
    <location>
        <begin position="67"/>
        <end position="77"/>
    </location>
</feature>
<sequence length="138" mass="14769">MGQRGFTTATSDGRRFKAQSDVNPGAVIRNCSAPPSQQTGISNHRKLERQITRTSANARLPPAGVQSLPNNPRNTQFHNKDVCPVLKPGKKMFQVTANVGAAGDPKASMGSYSQAYGTICKSALQSLPILKSSQSQEQ</sequence>
<dbReference type="Proteomes" id="UP000190648">
    <property type="component" value="Unassembled WGS sequence"/>
</dbReference>
<proteinExistence type="predicted"/>
<protein>
    <submittedName>
        <fullName evidence="2">Uncharacterized protein</fullName>
    </submittedName>
</protein>
<dbReference type="STRING" id="372326.A0A1V4KN56"/>